<comment type="caution">
    <text evidence="4">The sequence shown here is derived from an EMBL/GenBank/DDBJ whole genome shotgun (WGS) entry which is preliminary data.</text>
</comment>
<dbReference type="PANTHER" id="PTHR37957">
    <property type="entry name" value="BLR7070 PROTEIN"/>
    <property type="match status" value="1"/>
</dbReference>
<keyword evidence="5" id="KW-1185">Reference proteome</keyword>
<dbReference type="InterPro" id="IPR027372">
    <property type="entry name" value="Phytase-like_dom"/>
</dbReference>
<proteinExistence type="predicted"/>
<dbReference type="EMBL" id="MU853332">
    <property type="protein sequence ID" value="KAK4117852.1"/>
    <property type="molecule type" value="Genomic_DNA"/>
</dbReference>
<evidence type="ECO:0000259" key="3">
    <source>
        <dbReference type="Pfam" id="PF13449"/>
    </source>
</evidence>
<feature type="region of interest" description="Disordered" evidence="1">
    <location>
        <begin position="236"/>
        <end position="268"/>
    </location>
</feature>
<evidence type="ECO:0000313" key="4">
    <source>
        <dbReference type="EMBL" id="KAK4117852.1"/>
    </source>
</evidence>
<sequence length="538" mass="57862">MVASRLLSAVAFASLALATPCKQDPAAPPVTCNGKKYQYDSLAGFGSLPHDARDEFGDTISIGSAMAVTNWHKAGDKYKGTVYGLPDRGWNTKGTTNTAPRVHILEVTFTPKPHATVAKPSPPNVEFKYKRSILLKGPDGQLLTGLDPDFTGGLTYPGFPVLPAATYPGDGFGGSGPGGKRISLDAEGLFLDSDGGFWISDEYGPFVYKFDKSGQMVAAIQPPDAILPVRSKQVNFNSNTPPIYDPDASPEPEDPEHGRQNNQGFEGLTVSPDGKDLWVLLQSAAMQDGGASSSKRRMTRLLQYSITPGANKQPKIEYLAQYVVPLPTYQRADGATRVAAQSEVHWVSDTQFFILARDSSGGRGQDDPTSRYRHIDVVDISGATNIKGPTFDDIQNGNITVGGIEKPSVTLVAGITPAVVCPFIDYNLNAQLNKFTAQDGSVVHNGAPVDLGLLNEKWEALAVLPVNELKDGRDVKDQYYVFTLSDNDFVSNDGYANFGQIPFVDDTASVPFLDSQALVFRVTLPQGTRPLIGQSVAK</sequence>
<dbReference type="GeneID" id="89940650"/>
<accession>A0AAN6TNT4</accession>
<feature type="chain" id="PRO_5042989260" description="Phytase-like domain-containing protein" evidence="2">
    <location>
        <begin position="19"/>
        <end position="538"/>
    </location>
</feature>
<dbReference type="RefSeq" id="XP_064675422.1">
    <property type="nucleotide sequence ID" value="XM_064816525.1"/>
</dbReference>
<reference evidence="4" key="1">
    <citation type="journal article" date="2023" name="Mol. Phylogenet. Evol.">
        <title>Genome-scale phylogeny and comparative genomics of the fungal order Sordariales.</title>
        <authorList>
            <person name="Hensen N."/>
            <person name="Bonometti L."/>
            <person name="Westerberg I."/>
            <person name="Brannstrom I.O."/>
            <person name="Guillou S."/>
            <person name="Cros-Aarteil S."/>
            <person name="Calhoun S."/>
            <person name="Haridas S."/>
            <person name="Kuo A."/>
            <person name="Mondo S."/>
            <person name="Pangilinan J."/>
            <person name="Riley R."/>
            <person name="LaButti K."/>
            <person name="Andreopoulos B."/>
            <person name="Lipzen A."/>
            <person name="Chen C."/>
            <person name="Yan M."/>
            <person name="Daum C."/>
            <person name="Ng V."/>
            <person name="Clum A."/>
            <person name="Steindorff A."/>
            <person name="Ohm R.A."/>
            <person name="Martin F."/>
            <person name="Silar P."/>
            <person name="Natvig D.O."/>
            <person name="Lalanne C."/>
            <person name="Gautier V."/>
            <person name="Ament-Velasquez S.L."/>
            <person name="Kruys A."/>
            <person name="Hutchinson M.I."/>
            <person name="Powell A.J."/>
            <person name="Barry K."/>
            <person name="Miller A.N."/>
            <person name="Grigoriev I.V."/>
            <person name="Debuchy R."/>
            <person name="Gladieux P."/>
            <person name="Hiltunen Thoren M."/>
            <person name="Johannesson H."/>
        </authorList>
    </citation>
    <scope>NUCLEOTIDE SEQUENCE</scope>
    <source>
        <strain evidence="4">CBS 508.74</strain>
    </source>
</reference>
<dbReference type="AlphaFoldDB" id="A0AAN6TNT4"/>
<dbReference type="PANTHER" id="PTHR37957:SF1">
    <property type="entry name" value="PHYTASE-LIKE DOMAIN-CONTAINING PROTEIN"/>
    <property type="match status" value="1"/>
</dbReference>
<evidence type="ECO:0000256" key="2">
    <source>
        <dbReference type="SAM" id="SignalP"/>
    </source>
</evidence>
<keyword evidence="2" id="KW-0732">Signal</keyword>
<evidence type="ECO:0000313" key="5">
    <source>
        <dbReference type="Proteomes" id="UP001302812"/>
    </source>
</evidence>
<dbReference type="SUPFAM" id="SSF63829">
    <property type="entry name" value="Calcium-dependent phosphotriesterase"/>
    <property type="match status" value="1"/>
</dbReference>
<protein>
    <recommendedName>
        <fullName evidence="3">Phytase-like domain-containing protein</fullName>
    </recommendedName>
</protein>
<gene>
    <name evidence="4" type="ORF">N656DRAFT_786459</name>
</gene>
<dbReference type="Pfam" id="PF13449">
    <property type="entry name" value="Phytase-like"/>
    <property type="match status" value="1"/>
</dbReference>
<name>A0AAN6TNT4_9PEZI</name>
<feature type="domain" description="Phytase-like" evidence="3">
    <location>
        <begin position="130"/>
        <end position="389"/>
    </location>
</feature>
<evidence type="ECO:0000256" key="1">
    <source>
        <dbReference type="SAM" id="MobiDB-lite"/>
    </source>
</evidence>
<reference evidence="4" key="2">
    <citation type="submission" date="2023-05" db="EMBL/GenBank/DDBJ databases">
        <authorList>
            <consortium name="Lawrence Berkeley National Laboratory"/>
            <person name="Steindorff A."/>
            <person name="Hensen N."/>
            <person name="Bonometti L."/>
            <person name="Westerberg I."/>
            <person name="Brannstrom I.O."/>
            <person name="Guillou S."/>
            <person name="Cros-Aarteil S."/>
            <person name="Calhoun S."/>
            <person name="Haridas S."/>
            <person name="Kuo A."/>
            <person name="Mondo S."/>
            <person name="Pangilinan J."/>
            <person name="Riley R."/>
            <person name="Labutti K."/>
            <person name="Andreopoulos B."/>
            <person name="Lipzen A."/>
            <person name="Chen C."/>
            <person name="Yanf M."/>
            <person name="Daum C."/>
            <person name="Ng V."/>
            <person name="Clum A."/>
            <person name="Ohm R."/>
            <person name="Martin F."/>
            <person name="Silar P."/>
            <person name="Natvig D."/>
            <person name="Lalanne C."/>
            <person name="Gautier V."/>
            <person name="Ament-Velasquez S.L."/>
            <person name="Kruys A."/>
            <person name="Hutchinson M.I."/>
            <person name="Powell A.J."/>
            <person name="Barry K."/>
            <person name="Miller A.N."/>
            <person name="Grigoriev I.V."/>
            <person name="Debuchy R."/>
            <person name="Gladieux P."/>
            <person name="Thoren M.H."/>
            <person name="Johannesson H."/>
        </authorList>
    </citation>
    <scope>NUCLEOTIDE SEQUENCE</scope>
    <source>
        <strain evidence="4">CBS 508.74</strain>
    </source>
</reference>
<feature type="signal peptide" evidence="2">
    <location>
        <begin position="1"/>
        <end position="18"/>
    </location>
</feature>
<organism evidence="4 5">
    <name type="scientific">Canariomyces notabilis</name>
    <dbReference type="NCBI Taxonomy" id="2074819"/>
    <lineage>
        <taxon>Eukaryota</taxon>
        <taxon>Fungi</taxon>
        <taxon>Dikarya</taxon>
        <taxon>Ascomycota</taxon>
        <taxon>Pezizomycotina</taxon>
        <taxon>Sordariomycetes</taxon>
        <taxon>Sordariomycetidae</taxon>
        <taxon>Sordariales</taxon>
        <taxon>Chaetomiaceae</taxon>
        <taxon>Canariomyces</taxon>
    </lineage>
</organism>
<dbReference type="Proteomes" id="UP001302812">
    <property type="component" value="Unassembled WGS sequence"/>
</dbReference>